<reference evidence="1 2" key="1">
    <citation type="journal article" date="2021" name="Nat. Plants">
        <title>The Taxus genome provides insights into paclitaxel biosynthesis.</title>
        <authorList>
            <person name="Xiong X."/>
            <person name="Gou J."/>
            <person name="Liao Q."/>
            <person name="Li Y."/>
            <person name="Zhou Q."/>
            <person name="Bi G."/>
            <person name="Li C."/>
            <person name="Du R."/>
            <person name="Wang X."/>
            <person name="Sun T."/>
            <person name="Guo L."/>
            <person name="Liang H."/>
            <person name="Lu P."/>
            <person name="Wu Y."/>
            <person name="Zhang Z."/>
            <person name="Ro D.K."/>
            <person name="Shang Y."/>
            <person name="Huang S."/>
            <person name="Yan J."/>
        </authorList>
    </citation>
    <scope>NUCLEOTIDE SEQUENCE [LARGE SCALE GENOMIC DNA]</scope>
    <source>
        <strain evidence="1">Ta-2019</strain>
    </source>
</reference>
<feature type="non-terminal residue" evidence="1">
    <location>
        <position position="1"/>
    </location>
</feature>
<evidence type="ECO:0000313" key="2">
    <source>
        <dbReference type="Proteomes" id="UP000824469"/>
    </source>
</evidence>
<name>A0AA38F0C8_TAXCH</name>
<dbReference type="Proteomes" id="UP000824469">
    <property type="component" value="Unassembled WGS sequence"/>
</dbReference>
<proteinExistence type="predicted"/>
<dbReference type="AlphaFoldDB" id="A0AA38F0C8"/>
<organism evidence="1 2">
    <name type="scientific">Taxus chinensis</name>
    <name type="common">Chinese yew</name>
    <name type="synonym">Taxus wallichiana var. chinensis</name>
    <dbReference type="NCBI Taxonomy" id="29808"/>
    <lineage>
        <taxon>Eukaryota</taxon>
        <taxon>Viridiplantae</taxon>
        <taxon>Streptophyta</taxon>
        <taxon>Embryophyta</taxon>
        <taxon>Tracheophyta</taxon>
        <taxon>Spermatophyta</taxon>
        <taxon>Pinopsida</taxon>
        <taxon>Pinidae</taxon>
        <taxon>Conifers II</taxon>
        <taxon>Cupressales</taxon>
        <taxon>Taxaceae</taxon>
        <taxon>Taxus</taxon>
    </lineage>
</organism>
<protein>
    <submittedName>
        <fullName evidence="1">Uncharacterized protein</fullName>
    </submittedName>
</protein>
<dbReference type="EMBL" id="JAHRHJ020003813">
    <property type="protein sequence ID" value="KAH9288699.1"/>
    <property type="molecule type" value="Genomic_DNA"/>
</dbReference>
<keyword evidence="2" id="KW-1185">Reference proteome</keyword>
<sequence>VTKLVHGKGLCKKLTLGRRVEVNNEEEAVLILHNGQEENIDIPAPSWTQSTIHFLQISLFPLEMSK</sequence>
<comment type="caution">
    <text evidence="1">The sequence shown here is derived from an EMBL/GenBank/DDBJ whole genome shotgun (WGS) entry which is preliminary data.</text>
</comment>
<accession>A0AA38F0C8</accession>
<evidence type="ECO:0000313" key="1">
    <source>
        <dbReference type="EMBL" id="KAH9288699.1"/>
    </source>
</evidence>
<gene>
    <name evidence="1" type="ORF">KI387_032816</name>
</gene>
<feature type="non-terminal residue" evidence="1">
    <location>
        <position position="66"/>
    </location>
</feature>